<feature type="transmembrane region" description="Helical" evidence="5">
    <location>
        <begin position="126"/>
        <end position="146"/>
    </location>
</feature>
<evidence type="ECO:0000259" key="6">
    <source>
        <dbReference type="Pfam" id="PF04932"/>
    </source>
</evidence>
<evidence type="ECO:0000313" key="7">
    <source>
        <dbReference type="EMBL" id="RYU12677.1"/>
    </source>
</evidence>
<dbReference type="Proteomes" id="UP000291189">
    <property type="component" value="Unassembled WGS sequence"/>
</dbReference>
<evidence type="ECO:0000313" key="8">
    <source>
        <dbReference type="Proteomes" id="UP000291189"/>
    </source>
</evidence>
<sequence length="427" mass="46350">MTTYVTHPTHATPRPAVEAAPLRLPDVLVIGGAIVAPLNLLIVRSFSVYDLLVLLALPYLLRQRRFVWPPAGYLAASYVFILAALVSAFRATHATEALTQVLQYAFIFFIQVPVVIGVVTTRKRAVTSVALLCFGTLAAILHSYVYRPTQGAGRVVVFYSENPNRLGYPAAYLVPLLIVLWLLSRHQKRPVRIMVTLALLVGVYLSVWAISASGSRSSLLGTGVALVVVIVARPGLGFRRAVARLLVLVTACGLLGFALVASGQLPNTLEERINRSLDKSDSSAQAHLVGDREHLANAGMLAFLDAPLVGTGLDNFRYVAPEYDVEVTAQLPHNLWLQLGVQVGAIGAAAFAVWLLLWAFDVFGTVRRAHPPDAHLLWGIFAAMAGILTVFMFAPEMLDRHYWLIAALGLAAVRGCRTTFTPGGHHR</sequence>
<feature type="transmembrane region" description="Helical" evidence="5">
    <location>
        <begin position="341"/>
        <end position="364"/>
    </location>
</feature>
<comment type="subcellular location">
    <subcellularLocation>
        <location evidence="1">Membrane</location>
        <topology evidence="1">Multi-pass membrane protein</topology>
    </subcellularLocation>
</comment>
<organism evidence="7 8">
    <name type="scientific">Nocardioides iriomotensis</name>
    <dbReference type="NCBI Taxonomy" id="715784"/>
    <lineage>
        <taxon>Bacteria</taxon>
        <taxon>Bacillati</taxon>
        <taxon>Actinomycetota</taxon>
        <taxon>Actinomycetes</taxon>
        <taxon>Propionibacteriales</taxon>
        <taxon>Nocardioidaceae</taxon>
        <taxon>Nocardioides</taxon>
    </lineage>
</organism>
<dbReference type="AlphaFoldDB" id="A0A4Q5J2A3"/>
<feature type="transmembrane region" description="Helical" evidence="5">
    <location>
        <begin position="166"/>
        <end position="184"/>
    </location>
</feature>
<dbReference type="InterPro" id="IPR007016">
    <property type="entry name" value="O-antigen_ligase-rel_domated"/>
</dbReference>
<feature type="transmembrane region" description="Helical" evidence="5">
    <location>
        <begin position="72"/>
        <end position="89"/>
    </location>
</feature>
<dbReference type="PANTHER" id="PTHR37422:SF13">
    <property type="entry name" value="LIPOPOLYSACCHARIDE BIOSYNTHESIS PROTEIN PA4999-RELATED"/>
    <property type="match status" value="1"/>
</dbReference>
<dbReference type="Pfam" id="PF04932">
    <property type="entry name" value="Wzy_C"/>
    <property type="match status" value="1"/>
</dbReference>
<dbReference type="InterPro" id="IPR051533">
    <property type="entry name" value="WaaL-like"/>
</dbReference>
<name>A0A4Q5J2A3_9ACTN</name>
<feature type="transmembrane region" description="Helical" evidence="5">
    <location>
        <begin position="245"/>
        <end position="265"/>
    </location>
</feature>
<keyword evidence="3 5" id="KW-1133">Transmembrane helix</keyword>
<evidence type="ECO:0000256" key="5">
    <source>
        <dbReference type="SAM" id="Phobius"/>
    </source>
</evidence>
<keyword evidence="8" id="KW-1185">Reference proteome</keyword>
<feature type="transmembrane region" description="Helical" evidence="5">
    <location>
        <begin position="191"/>
        <end position="211"/>
    </location>
</feature>
<comment type="caution">
    <text evidence="7">The sequence shown here is derived from an EMBL/GenBank/DDBJ whole genome shotgun (WGS) entry which is preliminary data.</text>
</comment>
<feature type="domain" description="O-antigen ligase-related" evidence="6">
    <location>
        <begin position="204"/>
        <end position="352"/>
    </location>
</feature>
<proteinExistence type="predicted"/>
<feature type="transmembrane region" description="Helical" evidence="5">
    <location>
        <begin position="27"/>
        <end position="60"/>
    </location>
</feature>
<feature type="transmembrane region" description="Helical" evidence="5">
    <location>
        <begin position="217"/>
        <end position="236"/>
    </location>
</feature>
<reference evidence="7 8" key="1">
    <citation type="submission" date="2019-01" db="EMBL/GenBank/DDBJ databases">
        <title>Nocardioides guangzhouensis sp. nov., an actinobacterium isolated from soil.</title>
        <authorList>
            <person name="Fu Y."/>
            <person name="Cai Y."/>
            <person name="Lin Z."/>
            <person name="Chen P."/>
        </authorList>
    </citation>
    <scope>NUCLEOTIDE SEQUENCE [LARGE SCALE GENOMIC DNA]</scope>
    <source>
        <strain evidence="7 8">NBRC 105384</strain>
    </source>
</reference>
<dbReference type="OrthoDB" id="3280688at2"/>
<evidence type="ECO:0000256" key="1">
    <source>
        <dbReference type="ARBA" id="ARBA00004141"/>
    </source>
</evidence>
<dbReference type="EMBL" id="SDPU01000020">
    <property type="protein sequence ID" value="RYU12677.1"/>
    <property type="molecule type" value="Genomic_DNA"/>
</dbReference>
<gene>
    <name evidence="7" type="ORF">ETU37_06745</name>
</gene>
<dbReference type="RefSeq" id="WP_129986496.1">
    <property type="nucleotide sequence ID" value="NZ_SDPU01000020.1"/>
</dbReference>
<feature type="transmembrane region" description="Helical" evidence="5">
    <location>
        <begin position="376"/>
        <end position="395"/>
    </location>
</feature>
<evidence type="ECO:0000256" key="3">
    <source>
        <dbReference type="ARBA" id="ARBA00022989"/>
    </source>
</evidence>
<dbReference type="GO" id="GO:0016020">
    <property type="term" value="C:membrane"/>
    <property type="evidence" value="ECO:0007669"/>
    <property type="project" value="UniProtKB-SubCell"/>
</dbReference>
<accession>A0A4Q5J2A3</accession>
<feature type="transmembrane region" description="Helical" evidence="5">
    <location>
        <begin position="101"/>
        <end position="119"/>
    </location>
</feature>
<evidence type="ECO:0000256" key="4">
    <source>
        <dbReference type="ARBA" id="ARBA00023136"/>
    </source>
</evidence>
<evidence type="ECO:0000256" key="2">
    <source>
        <dbReference type="ARBA" id="ARBA00022692"/>
    </source>
</evidence>
<keyword evidence="4 5" id="KW-0472">Membrane</keyword>
<protein>
    <recommendedName>
        <fullName evidence="6">O-antigen ligase-related domain-containing protein</fullName>
    </recommendedName>
</protein>
<dbReference type="PANTHER" id="PTHR37422">
    <property type="entry name" value="TEICHURONIC ACID BIOSYNTHESIS PROTEIN TUAE"/>
    <property type="match status" value="1"/>
</dbReference>
<keyword evidence="2 5" id="KW-0812">Transmembrane</keyword>